<keyword evidence="2" id="KW-0418">Kinase</keyword>
<dbReference type="Pfam" id="PF01636">
    <property type="entry name" value="APH"/>
    <property type="match status" value="1"/>
</dbReference>
<dbReference type="AlphaFoldDB" id="A0A1G5R7U5"/>
<evidence type="ECO:0000313" key="3">
    <source>
        <dbReference type="Proteomes" id="UP000198767"/>
    </source>
</evidence>
<protein>
    <submittedName>
        <fullName evidence="2">Predicted kinase, aminoglycoside phosphotransferase (APT) family</fullName>
    </submittedName>
</protein>
<proteinExistence type="predicted"/>
<name>A0A1G5R7U5_9RHOB</name>
<organism evidence="2 3">
    <name type="scientific">Epibacterium ulvae</name>
    <dbReference type="NCBI Taxonomy" id="1156985"/>
    <lineage>
        <taxon>Bacteria</taxon>
        <taxon>Pseudomonadati</taxon>
        <taxon>Pseudomonadota</taxon>
        <taxon>Alphaproteobacteria</taxon>
        <taxon>Rhodobacterales</taxon>
        <taxon>Roseobacteraceae</taxon>
        <taxon>Epibacterium</taxon>
    </lineage>
</organism>
<dbReference type="STRING" id="1156985.SAMN04488118_11038"/>
<dbReference type="Proteomes" id="UP000198767">
    <property type="component" value="Unassembled WGS sequence"/>
</dbReference>
<gene>
    <name evidence="2" type="ORF">SAMN04488118_11038</name>
</gene>
<dbReference type="SUPFAM" id="SSF56112">
    <property type="entry name" value="Protein kinase-like (PK-like)"/>
    <property type="match status" value="1"/>
</dbReference>
<reference evidence="2 3" key="1">
    <citation type="submission" date="2016-10" db="EMBL/GenBank/DDBJ databases">
        <authorList>
            <person name="de Groot N.N."/>
        </authorList>
    </citation>
    <scope>NUCLEOTIDE SEQUENCE [LARGE SCALE GENOMIC DNA]</scope>
    <source>
        <strain evidence="2 3">U95</strain>
    </source>
</reference>
<evidence type="ECO:0000313" key="2">
    <source>
        <dbReference type="EMBL" id="SCZ70127.1"/>
    </source>
</evidence>
<keyword evidence="3" id="KW-1185">Reference proteome</keyword>
<dbReference type="InterPro" id="IPR011009">
    <property type="entry name" value="Kinase-like_dom_sf"/>
</dbReference>
<evidence type="ECO:0000259" key="1">
    <source>
        <dbReference type="Pfam" id="PF01636"/>
    </source>
</evidence>
<keyword evidence="2" id="KW-0808">Transferase</keyword>
<dbReference type="Gene3D" id="3.90.1200.10">
    <property type="match status" value="1"/>
</dbReference>
<dbReference type="EMBL" id="FMWG01000010">
    <property type="protein sequence ID" value="SCZ70127.1"/>
    <property type="molecule type" value="Genomic_DNA"/>
</dbReference>
<dbReference type="InterPro" id="IPR002575">
    <property type="entry name" value="Aminoglycoside_PTrfase"/>
</dbReference>
<feature type="domain" description="Aminoglycoside phosphotransferase" evidence="1">
    <location>
        <begin position="14"/>
        <end position="198"/>
    </location>
</feature>
<sequence>MELPEFDLLNCGGERLTGGRSNELWRLGEIVVKLYNIGHQNPLFANEPNHEASILQELSGRKIAPDFLAKGIYDERPWIVYRHVSGSRWARDVGQAAELLSAVHQLTGSVPNGVNGSQALLCQTETILRCCAGKSALWRERPNHSVAPLNTVSLIHGDPVPGNFVCGDHGLRLIDWQCPKMGDPSEDIALFLSPAMQFLYRGAPLTAAEEQEFLETYPDHQIIARYLDIKPWYHWRMAAYCEWRGDLEARDLEREALAEC</sequence>
<accession>A0A1G5R7U5</accession>
<dbReference type="GO" id="GO:0016301">
    <property type="term" value="F:kinase activity"/>
    <property type="evidence" value="ECO:0007669"/>
    <property type="project" value="UniProtKB-KW"/>
</dbReference>